<name>A0AAD7E000_MYCRO</name>
<protein>
    <submittedName>
        <fullName evidence="2">Uncharacterized protein</fullName>
    </submittedName>
</protein>
<feature type="region of interest" description="Disordered" evidence="1">
    <location>
        <begin position="160"/>
        <end position="276"/>
    </location>
</feature>
<dbReference type="EMBL" id="JARKIE010000016">
    <property type="protein sequence ID" value="KAJ7701786.1"/>
    <property type="molecule type" value="Genomic_DNA"/>
</dbReference>
<organism evidence="2 3">
    <name type="scientific">Mycena rosella</name>
    <name type="common">Pink bonnet</name>
    <name type="synonym">Agaricus rosellus</name>
    <dbReference type="NCBI Taxonomy" id="1033263"/>
    <lineage>
        <taxon>Eukaryota</taxon>
        <taxon>Fungi</taxon>
        <taxon>Dikarya</taxon>
        <taxon>Basidiomycota</taxon>
        <taxon>Agaricomycotina</taxon>
        <taxon>Agaricomycetes</taxon>
        <taxon>Agaricomycetidae</taxon>
        <taxon>Agaricales</taxon>
        <taxon>Marasmiineae</taxon>
        <taxon>Mycenaceae</taxon>
        <taxon>Mycena</taxon>
    </lineage>
</organism>
<dbReference type="Proteomes" id="UP001221757">
    <property type="component" value="Unassembled WGS sequence"/>
</dbReference>
<dbReference type="AlphaFoldDB" id="A0AAD7E000"/>
<sequence length="317" mass="32421">MCWVLIDEDVEMAVASSPSGVLPTSHVAAAAISAPPRTALPIATQAPHPVMLPPCPVTPAPAISHPATPMSPRSPFTLLNDPLSALGEIGNTPRSAKENHVDPEKGRPAITSMRPLISAAMGSSEVLTTGTTDIFGSPLLAPPIRLLSPLCLPSPAAVSLPSSSPTLLSPTSTLVGSDSPDKTAAAAISSELTPTSALKKRKAAETTLEPFSPHRSKGQAAAAVTAGGDKNDYDGGGSDADLDDDVAEAQRRRRATGNHVRSPCPQGGNRTHGGEAAAAWVTASTISKILQRLKAELDGEGVGERAEGADRGMEPDS</sequence>
<evidence type="ECO:0000313" key="3">
    <source>
        <dbReference type="Proteomes" id="UP001221757"/>
    </source>
</evidence>
<accession>A0AAD7E000</accession>
<feature type="compositionally biased region" description="Low complexity" evidence="1">
    <location>
        <begin position="160"/>
        <end position="174"/>
    </location>
</feature>
<feature type="region of interest" description="Disordered" evidence="1">
    <location>
        <begin position="297"/>
        <end position="317"/>
    </location>
</feature>
<comment type="caution">
    <text evidence="2">The sequence shown here is derived from an EMBL/GenBank/DDBJ whole genome shotgun (WGS) entry which is preliminary data.</text>
</comment>
<evidence type="ECO:0000256" key="1">
    <source>
        <dbReference type="SAM" id="MobiDB-lite"/>
    </source>
</evidence>
<proteinExistence type="predicted"/>
<keyword evidence="3" id="KW-1185">Reference proteome</keyword>
<reference evidence="2" key="1">
    <citation type="submission" date="2023-03" db="EMBL/GenBank/DDBJ databases">
        <title>Massive genome expansion in bonnet fungi (Mycena s.s.) driven by repeated elements and novel gene families across ecological guilds.</title>
        <authorList>
            <consortium name="Lawrence Berkeley National Laboratory"/>
            <person name="Harder C.B."/>
            <person name="Miyauchi S."/>
            <person name="Viragh M."/>
            <person name="Kuo A."/>
            <person name="Thoen E."/>
            <person name="Andreopoulos B."/>
            <person name="Lu D."/>
            <person name="Skrede I."/>
            <person name="Drula E."/>
            <person name="Henrissat B."/>
            <person name="Morin E."/>
            <person name="Kohler A."/>
            <person name="Barry K."/>
            <person name="LaButti K."/>
            <person name="Morin E."/>
            <person name="Salamov A."/>
            <person name="Lipzen A."/>
            <person name="Mereny Z."/>
            <person name="Hegedus B."/>
            <person name="Baldrian P."/>
            <person name="Stursova M."/>
            <person name="Weitz H."/>
            <person name="Taylor A."/>
            <person name="Grigoriev I.V."/>
            <person name="Nagy L.G."/>
            <person name="Martin F."/>
            <person name="Kauserud H."/>
        </authorList>
    </citation>
    <scope>NUCLEOTIDE SEQUENCE</scope>
    <source>
        <strain evidence="2">CBHHK067</strain>
    </source>
</reference>
<evidence type="ECO:0000313" key="2">
    <source>
        <dbReference type="EMBL" id="KAJ7701786.1"/>
    </source>
</evidence>
<gene>
    <name evidence="2" type="ORF">B0H17DRAFT_1128024</name>
</gene>